<dbReference type="InterPro" id="IPR000757">
    <property type="entry name" value="Beta-glucanase-like"/>
</dbReference>
<gene>
    <name evidence="4" type="ORF">F503_02082</name>
</gene>
<dbReference type="OrthoDB" id="4781at2759"/>
<dbReference type="HOGENOM" id="CLU_019533_1_1_1"/>
<dbReference type="AlphaFoldDB" id="S3CGD3"/>
<feature type="compositionally biased region" description="Acidic residues" evidence="1">
    <location>
        <begin position="18"/>
        <end position="32"/>
    </location>
</feature>
<dbReference type="Proteomes" id="UP000016923">
    <property type="component" value="Unassembled WGS sequence"/>
</dbReference>
<dbReference type="STRING" id="1262450.S3CGD3"/>
<protein>
    <submittedName>
        <fullName evidence="4">Beta--glucan-binding protein</fullName>
    </submittedName>
</protein>
<evidence type="ECO:0000256" key="2">
    <source>
        <dbReference type="SAM" id="Phobius"/>
    </source>
</evidence>
<dbReference type="SUPFAM" id="SSF49899">
    <property type="entry name" value="Concanavalin A-like lectins/glucanases"/>
    <property type="match status" value="1"/>
</dbReference>
<keyword evidence="5" id="KW-1185">Reference proteome</keyword>
<dbReference type="PANTHER" id="PTHR10963">
    <property type="entry name" value="GLYCOSYL HYDROLASE-RELATED"/>
    <property type="match status" value="1"/>
</dbReference>
<feature type="transmembrane region" description="Helical" evidence="2">
    <location>
        <begin position="148"/>
        <end position="174"/>
    </location>
</feature>
<feature type="compositionally biased region" description="Low complexity" evidence="1">
    <location>
        <begin position="53"/>
        <end position="62"/>
    </location>
</feature>
<feature type="domain" description="GH16" evidence="3">
    <location>
        <begin position="188"/>
        <end position="519"/>
    </location>
</feature>
<dbReference type="InterPro" id="IPR013320">
    <property type="entry name" value="ConA-like_dom_sf"/>
</dbReference>
<dbReference type="GO" id="GO:0004553">
    <property type="term" value="F:hydrolase activity, hydrolyzing O-glycosyl compounds"/>
    <property type="evidence" value="ECO:0007669"/>
    <property type="project" value="InterPro"/>
</dbReference>
<dbReference type="PROSITE" id="PS51762">
    <property type="entry name" value="GH16_2"/>
    <property type="match status" value="1"/>
</dbReference>
<dbReference type="VEuPathDB" id="FungiDB:F503_02082"/>
<proteinExistence type="predicted"/>
<evidence type="ECO:0000256" key="1">
    <source>
        <dbReference type="SAM" id="MobiDB-lite"/>
    </source>
</evidence>
<reference evidence="4 5" key="1">
    <citation type="journal article" date="2013" name="BMC Genomics">
        <title>The genome and transcriptome of the pine saprophyte Ophiostoma piceae, and a comparison with the bark beetle-associated pine pathogen Grosmannia clavigera.</title>
        <authorList>
            <person name="Haridas S."/>
            <person name="Wang Y."/>
            <person name="Lim L."/>
            <person name="Massoumi Alamouti S."/>
            <person name="Jackman S."/>
            <person name="Docking R."/>
            <person name="Robertson G."/>
            <person name="Birol I."/>
            <person name="Bohlmann J."/>
            <person name="Breuil C."/>
        </authorList>
    </citation>
    <scope>NUCLEOTIDE SEQUENCE [LARGE SCALE GENOMIC DNA]</scope>
    <source>
        <strain evidence="4 5">UAMH 11346</strain>
    </source>
</reference>
<feature type="region of interest" description="Disordered" evidence="1">
    <location>
        <begin position="1"/>
        <end position="87"/>
    </location>
</feature>
<keyword evidence="2" id="KW-0472">Membrane</keyword>
<dbReference type="EMBL" id="KE148156">
    <property type="protein sequence ID" value="EPE05343.1"/>
    <property type="molecule type" value="Genomic_DNA"/>
</dbReference>
<dbReference type="PANTHER" id="PTHR10963:SF62">
    <property type="entry name" value="GLUCAN 1,3-BETA-GLUCOSIDASE"/>
    <property type="match status" value="1"/>
</dbReference>
<evidence type="ECO:0000259" key="3">
    <source>
        <dbReference type="PROSITE" id="PS51762"/>
    </source>
</evidence>
<dbReference type="InterPro" id="IPR050546">
    <property type="entry name" value="Glycosyl_Hydrlase_16"/>
</dbReference>
<organism evidence="4 5">
    <name type="scientific">Ophiostoma piceae (strain UAMH 11346)</name>
    <name type="common">Sap stain fungus</name>
    <dbReference type="NCBI Taxonomy" id="1262450"/>
    <lineage>
        <taxon>Eukaryota</taxon>
        <taxon>Fungi</taxon>
        <taxon>Dikarya</taxon>
        <taxon>Ascomycota</taxon>
        <taxon>Pezizomycotina</taxon>
        <taxon>Sordariomycetes</taxon>
        <taxon>Sordariomycetidae</taxon>
        <taxon>Ophiostomatales</taxon>
        <taxon>Ophiostomataceae</taxon>
        <taxon>Ophiostoma</taxon>
    </lineage>
</organism>
<sequence length="528" mass="58021">MDLHVKTPAKIIANSEDRPEDCDVTTDSTESDLSEKPSDHNANGQYGRFGFRSSTSSNSHSSPFHKTMADQSHPSLQHANSIQGVHHAASSGSGLGFTGNNIARLRFPVTESMRGSVQTDSLRPFFRSRRIQKGTIDRPELRQKDPRAIWITLFPLIGVLTGLAIIGLMSWSGYSSVTKHKYCKVFVDDFSNGFNPDIWQKQVETGGFNNGEFAVSTGNDENVFIRDGQLVIRPTLQTESYLASTSVTNLTADGTCTSTSKSACVLSANMSAGHIVQPVKTGRISTKNTAVIRYGRVEIEAKLVGGDWLLSQMLMFPAQDSYGVWPASGEIDIGITRGNNYSYGDDQGNQLLQSSMHWGPDSTEDRWASTTGSRNALHTTYDEGFHTFGLEWTDKYLFTWIDSRLAQVTYVRFDQGFFKRGGFGATYANGSRILNPWSGAGTGHATPFDRPFYLVLGVGVGGTSGWFADGVQGKPWADASTTPREEFWEARDQWAPTWNSTGHGEMVVRRVSMWQQCDAGATDLTAFG</sequence>
<evidence type="ECO:0000313" key="4">
    <source>
        <dbReference type="EMBL" id="EPE05343.1"/>
    </source>
</evidence>
<accession>S3CGD3</accession>
<dbReference type="OMA" id="EFQWFTN"/>
<evidence type="ECO:0000313" key="5">
    <source>
        <dbReference type="Proteomes" id="UP000016923"/>
    </source>
</evidence>
<keyword evidence="2" id="KW-1133">Transmembrane helix</keyword>
<dbReference type="eggNOG" id="ENOG502QRX5">
    <property type="taxonomic scope" value="Eukaryota"/>
</dbReference>
<name>S3CGD3_OPHP1</name>
<dbReference type="GO" id="GO:0005975">
    <property type="term" value="P:carbohydrate metabolic process"/>
    <property type="evidence" value="ECO:0007669"/>
    <property type="project" value="InterPro"/>
</dbReference>
<dbReference type="Gene3D" id="2.60.120.200">
    <property type="match status" value="1"/>
</dbReference>
<dbReference type="Pfam" id="PF00722">
    <property type="entry name" value="Glyco_hydro_16"/>
    <property type="match status" value="1"/>
</dbReference>
<keyword evidence="2" id="KW-0812">Transmembrane</keyword>
<feature type="compositionally biased region" description="Polar residues" evidence="1">
    <location>
        <begin position="69"/>
        <end position="83"/>
    </location>
</feature>